<dbReference type="HOGENOM" id="CLU_119965_2_1_6"/>
<dbReference type="GO" id="GO:0044781">
    <property type="term" value="P:bacterial-type flagellum organization"/>
    <property type="evidence" value="ECO:0007669"/>
    <property type="project" value="UniProtKB-KW"/>
</dbReference>
<dbReference type="NCBIfam" id="TIGR02473">
    <property type="entry name" value="flagell_FliJ"/>
    <property type="match status" value="1"/>
</dbReference>
<dbReference type="PATRIC" id="fig|665029.3.peg.2596"/>
<proteinExistence type="inferred from homology"/>
<dbReference type="OrthoDB" id="6542900at2"/>
<evidence type="ECO:0000256" key="5">
    <source>
        <dbReference type="ARBA" id="ARBA00022475"/>
    </source>
</evidence>
<evidence type="ECO:0000256" key="4">
    <source>
        <dbReference type="ARBA" id="ARBA00022448"/>
    </source>
</evidence>
<dbReference type="Pfam" id="PF02050">
    <property type="entry name" value="FliJ"/>
    <property type="match status" value="1"/>
</dbReference>
<dbReference type="STRING" id="665029.EAMY_2690"/>
<sequence>MKVRNPMTMLCEMAEEQLTKTTQALGAVQQNWQQAVTQEQHLQRYEREYQQSLRSGMQSRGMSVADLVNHQSFILSLNQVLKQQGQHVAHCEQAVALAKQSWINDKQRLNAFETLLTRRENARMQADSRYEQKLMDEFAQRAGQKREIL</sequence>
<organism evidence="12 13">
    <name type="scientific">Erwinia amylovora (strain CFBP1430)</name>
    <dbReference type="NCBI Taxonomy" id="665029"/>
    <lineage>
        <taxon>Bacteria</taxon>
        <taxon>Pseudomonadati</taxon>
        <taxon>Pseudomonadota</taxon>
        <taxon>Gammaproteobacteria</taxon>
        <taxon>Enterobacterales</taxon>
        <taxon>Erwiniaceae</taxon>
        <taxon>Erwinia</taxon>
    </lineage>
</organism>
<evidence type="ECO:0000256" key="1">
    <source>
        <dbReference type="ARBA" id="ARBA00004413"/>
    </source>
</evidence>
<keyword evidence="6 11" id="KW-0145">Chemotaxis</keyword>
<evidence type="ECO:0000256" key="2">
    <source>
        <dbReference type="ARBA" id="ARBA00010004"/>
    </source>
</evidence>
<dbReference type="PIRSF" id="PIRSF019404">
    <property type="entry name" value="FliJ"/>
    <property type="match status" value="1"/>
</dbReference>
<evidence type="ECO:0000256" key="8">
    <source>
        <dbReference type="ARBA" id="ARBA00022927"/>
    </source>
</evidence>
<comment type="subcellular location">
    <subcellularLocation>
        <location evidence="1">Cell membrane</location>
        <topology evidence="1">Peripheral membrane protein</topology>
        <orientation evidence="1">Cytoplasmic side</orientation>
    </subcellularLocation>
</comment>
<dbReference type="KEGG" id="eam:EAMY_2690"/>
<keyword evidence="7 11" id="KW-1005">Bacterial flagellum biogenesis</keyword>
<comment type="similarity">
    <text evidence="2 11">Belongs to the FliJ family.</text>
</comment>
<dbReference type="InterPro" id="IPR053716">
    <property type="entry name" value="Flag_assembly_chemotaxis_eff"/>
</dbReference>
<dbReference type="PANTHER" id="PTHR38786:SF1">
    <property type="entry name" value="FLAGELLAR FLIJ PROTEIN"/>
    <property type="match status" value="1"/>
</dbReference>
<keyword evidence="8 11" id="KW-0653">Protein transport</keyword>
<evidence type="ECO:0000256" key="9">
    <source>
        <dbReference type="ARBA" id="ARBA00023136"/>
    </source>
</evidence>
<dbReference type="GO" id="GO:0006935">
    <property type="term" value="P:chemotaxis"/>
    <property type="evidence" value="ECO:0007669"/>
    <property type="project" value="UniProtKB-UniRule"/>
</dbReference>
<dbReference type="GO" id="GO:0071973">
    <property type="term" value="P:bacterial-type flagellum-dependent cell motility"/>
    <property type="evidence" value="ECO:0007669"/>
    <property type="project" value="InterPro"/>
</dbReference>
<dbReference type="Gene3D" id="1.10.287.1700">
    <property type="match status" value="1"/>
</dbReference>
<dbReference type="PRINTS" id="PR01004">
    <property type="entry name" value="FLGFLIJ"/>
</dbReference>
<keyword evidence="5 11" id="KW-1003">Cell membrane</keyword>
<dbReference type="EMBL" id="FN434113">
    <property type="protein sequence ID" value="CBA22230.1"/>
    <property type="molecule type" value="Genomic_DNA"/>
</dbReference>
<keyword evidence="4 11" id="KW-0813">Transport</keyword>
<evidence type="ECO:0000256" key="7">
    <source>
        <dbReference type="ARBA" id="ARBA00022795"/>
    </source>
</evidence>
<dbReference type="AlphaFoldDB" id="D4HZ12"/>
<dbReference type="GO" id="GO:0003774">
    <property type="term" value="F:cytoskeletal motor activity"/>
    <property type="evidence" value="ECO:0007669"/>
    <property type="project" value="UniProtKB-UniRule"/>
</dbReference>
<evidence type="ECO:0000256" key="10">
    <source>
        <dbReference type="ARBA" id="ARBA00023225"/>
    </source>
</evidence>
<evidence type="ECO:0000256" key="11">
    <source>
        <dbReference type="PIRNR" id="PIRNR019404"/>
    </source>
</evidence>
<gene>
    <name evidence="12" type="primary">fliJ3</name>
    <name evidence="12" type="ordered locus">EAMY_2690</name>
</gene>
<evidence type="ECO:0000256" key="6">
    <source>
        <dbReference type="ARBA" id="ARBA00022500"/>
    </source>
</evidence>
<dbReference type="Proteomes" id="UP000001841">
    <property type="component" value="Chromosome"/>
</dbReference>
<reference evidence="12 13" key="1">
    <citation type="journal article" date="2010" name="Mol. Plant Microbe Interact.">
        <title>Complete genome sequence of the fire blight pathogen Erwinia amylovora CFBP 1430 and comparison to other Erwinia spp.</title>
        <authorList>
            <person name="Smits T.H."/>
            <person name="Rezzonico F."/>
            <person name="Kamber T."/>
            <person name="Blom J."/>
            <person name="Goesmann A."/>
            <person name="Frey J.E."/>
            <person name="Duffy B."/>
        </authorList>
    </citation>
    <scope>NUCLEOTIDE SEQUENCE [LARGE SCALE GENOMIC DNA]</scope>
    <source>
        <strain evidence="13">CFBP1430</strain>
    </source>
</reference>
<comment type="function">
    <text evidence="11">Flagellar protein that affects chemotactic events.</text>
</comment>
<keyword evidence="9 11" id="KW-0472">Membrane</keyword>
<protein>
    <recommendedName>
        <fullName evidence="3 11">Flagellar FliJ protein</fullName>
    </recommendedName>
</protein>
<dbReference type="eggNOG" id="COG2882">
    <property type="taxonomic scope" value="Bacteria"/>
</dbReference>
<name>D4HZ12_ERWAC</name>
<dbReference type="GO" id="GO:0015031">
    <property type="term" value="P:protein transport"/>
    <property type="evidence" value="ECO:0007669"/>
    <property type="project" value="UniProtKB-UniRule"/>
</dbReference>
<keyword evidence="12" id="KW-0969">Cilium</keyword>
<evidence type="ECO:0000313" key="13">
    <source>
        <dbReference type="Proteomes" id="UP000001841"/>
    </source>
</evidence>
<keyword evidence="12" id="KW-0966">Cell projection</keyword>
<keyword evidence="10 11" id="KW-1006">Bacterial flagellum protein export</keyword>
<dbReference type="InterPro" id="IPR052570">
    <property type="entry name" value="FliJ"/>
</dbReference>
<dbReference type="PANTHER" id="PTHR38786">
    <property type="entry name" value="FLAGELLAR FLIJ PROTEIN"/>
    <property type="match status" value="1"/>
</dbReference>
<keyword evidence="12" id="KW-0282">Flagellum</keyword>
<dbReference type="InterPro" id="IPR018006">
    <property type="entry name" value="Flag_FliJ_proteobac"/>
</dbReference>
<evidence type="ECO:0000313" key="12">
    <source>
        <dbReference type="EMBL" id="CBA22230.1"/>
    </source>
</evidence>
<accession>D4HZ12</accession>
<dbReference type="GO" id="GO:0009288">
    <property type="term" value="C:bacterial-type flagellum"/>
    <property type="evidence" value="ECO:0007669"/>
    <property type="project" value="UniProtKB-UniRule"/>
</dbReference>
<dbReference type="InterPro" id="IPR012823">
    <property type="entry name" value="Flagell_FliJ"/>
</dbReference>
<evidence type="ECO:0000256" key="3">
    <source>
        <dbReference type="ARBA" id="ARBA00020392"/>
    </source>
</evidence>
<dbReference type="GO" id="GO:0005886">
    <property type="term" value="C:plasma membrane"/>
    <property type="evidence" value="ECO:0007669"/>
    <property type="project" value="UniProtKB-SubCell"/>
</dbReference>